<feature type="transmembrane region" description="Helical" evidence="8">
    <location>
        <begin position="46"/>
        <end position="69"/>
    </location>
</feature>
<accession>A0A931AQD9</accession>
<feature type="transmembrane region" description="Helical" evidence="8">
    <location>
        <begin position="190"/>
        <end position="212"/>
    </location>
</feature>
<reference evidence="9" key="1">
    <citation type="submission" date="2020-11" db="EMBL/GenBank/DDBJ databases">
        <title>Halonatronomonas betainensis gen. nov., sp. nov. a novel haloalkaliphilic representative of the family Halanaerobiacae capable of betaine degradation.</title>
        <authorList>
            <person name="Boltyanskaya Y."/>
            <person name="Kevbrin V."/>
            <person name="Detkova E."/>
            <person name="Grouzdev D.S."/>
            <person name="Koziaeva V."/>
            <person name="Zhilina T."/>
        </authorList>
    </citation>
    <scope>NUCLEOTIDE SEQUENCE</scope>
    <source>
        <strain evidence="9">Z-7014</strain>
    </source>
</reference>
<evidence type="ECO:0000256" key="6">
    <source>
        <dbReference type="ARBA" id="ARBA00023136"/>
    </source>
</evidence>
<gene>
    <name evidence="9" type="ORF">I0Q91_08010</name>
</gene>
<evidence type="ECO:0000256" key="1">
    <source>
        <dbReference type="ARBA" id="ARBA00004651"/>
    </source>
</evidence>
<evidence type="ECO:0000256" key="2">
    <source>
        <dbReference type="ARBA" id="ARBA00008488"/>
    </source>
</evidence>
<keyword evidence="6 8" id="KW-0472">Membrane</keyword>
<dbReference type="PANTHER" id="PTHR20855:SF3">
    <property type="entry name" value="LD03007P"/>
    <property type="match status" value="1"/>
</dbReference>
<dbReference type="NCBIfam" id="TIGR01065">
    <property type="entry name" value="hlyIII"/>
    <property type="match status" value="1"/>
</dbReference>
<feature type="transmembrane region" description="Helical" evidence="8">
    <location>
        <begin position="109"/>
        <end position="128"/>
    </location>
</feature>
<feature type="binding site" evidence="7">
    <location>
        <position position="67"/>
    </location>
    <ligand>
        <name>Zn(2+)</name>
        <dbReference type="ChEBI" id="CHEBI:29105"/>
    </ligand>
</feature>
<evidence type="ECO:0000313" key="10">
    <source>
        <dbReference type="Proteomes" id="UP000621436"/>
    </source>
</evidence>
<evidence type="ECO:0000256" key="7">
    <source>
        <dbReference type="PIRSR" id="PIRSR604254-1"/>
    </source>
</evidence>
<name>A0A931AQD9_9FIRM</name>
<dbReference type="InterPro" id="IPR004254">
    <property type="entry name" value="AdipoR/HlyIII-related"/>
</dbReference>
<evidence type="ECO:0000313" key="9">
    <source>
        <dbReference type="EMBL" id="MBF8437017.1"/>
    </source>
</evidence>
<evidence type="ECO:0000256" key="3">
    <source>
        <dbReference type="ARBA" id="ARBA00022475"/>
    </source>
</evidence>
<feature type="binding site" evidence="7">
    <location>
        <position position="189"/>
    </location>
    <ligand>
        <name>Zn(2+)</name>
        <dbReference type="ChEBI" id="CHEBI:29105"/>
    </ligand>
</feature>
<feature type="transmembrane region" description="Helical" evidence="8">
    <location>
        <begin position="161"/>
        <end position="181"/>
    </location>
</feature>
<keyword evidence="10" id="KW-1185">Reference proteome</keyword>
<comment type="similarity">
    <text evidence="2">Belongs to the UPF0073 (Hly-III) family.</text>
</comment>
<keyword evidence="4 8" id="KW-0812">Transmembrane</keyword>
<dbReference type="AlphaFoldDB" id="A0A931AQD9"/>
<comment type="subcellular location">
    <subcellularLocation>
        <location evidence="1">Cell membrane</location>
        <topology evidence="1">Multi-pass membrane protein</topology>
    </subcellularLocation>
</comment>
<dbReference type="RefSeq" id="WP_270453947.1">
    <property type="nucleotide sequence ID" value="NZ_JADPIE010000004.1"/>
</dbReference>
<evidence type="ECO:0000256" key="8">
    <source>
        <dbReference type="SAM" id="Phobius"/>
    </source>
</evidence>
<feature type="binding site" evidence="7">
    <location>
        <position position="193"/>
    </location>
    <ligand>
        <name>Zn(2+)</name>
        <dbReference type="ChEBI" id="CHEBI:29105"/>
    </ligand>
</feature>
<dbReference type="GO" id="GO:0046872">
    <property type="term" value="F:metal ion binding"/>
    <property type="evidence" value="ECO:0007669"/>
    <property type="project" value="UniProtKB-KW"/>
</dbReference>
<dbReference type="GO" id="GO:0005886">
    <property type="term" value="C:plasma membrane"/>
    <property type="evidence" value="ECO:0007669"/>
    <property type="project" value="UniProtKB-SubCell"/>
</dbReference>
<comment type="caution">
    <text evidence="9">The sequence shown here is derived from an EMBL/GenBank/DDBJ whole genome shotgun (WGS) entry which is preliminary data.</text>
</comment>
<evidence type="ECO:0000256" key="5">
    <source>
        <dbReference type="ARBA" id="ARBA00022989"/>
    </source>
</evidence>
<protein>
    <submittedName>
        <fullName evidence="9">Hemolysin III family protein</fullName>
    </submittedName>
</protein>
<dbReference type="Proteomes" id="UP000621436">
    <property type="component" value="Unassembled WGS sequence"/>
</dbReference>
<evidence type="ECO:0000256" key="4">
    <source>
        <dbReference type="ARBA" id="ARBA00022692"/>
    </source>
</evidence>
<feature type="transmembrane region" description="Helical" evidence="8">
    <location>
        <begin position="21"/>
        <end position="40"/>
    </location>
</feature>
<proteinExistence type="inferred from homology"/>
<dbReference type="GO" id="GO:0140911">
    <property type="term" value="F:pore-forming activity"/>
    <property type="evidence" value="ECO:0007669"/>
    <property type="project" value="InterPro"/>
</dbReference>
<dbReference type="EMBL" id="JADPIE010000004">
    <property type="protein sequence ID" value="MBF8437017.1"/>
    <property type="molecule type" value="Genomic_DNA"/>
</dbReference>
<dbReference type="PANTHER" id="PTHR20855">
    <property type="entry name" value="ADIPOR/PROGESTIN RECEPTOR-RELATED"/>
    <property type="match status" value="1"/>
</dbReference>
<keyword evidence="7" id="KW-0479">Metal-binding</keyword>
<organism evidence="9 10">
    <name type="scientific">Halonatronomonas betaini</name>
    <dbReference type="NCBI Taxonomy" id="2778430"/>
    <lineage>
        <taxon>Bacteria</taxon>
        <taxon>Bacillati</taxon>
        <taxon>Bacillota</taxon>
        <taxon>Clostridia</taxon>
        <taxon>Halanaerobiales</taxon>
        <taxon>Halarsenatibacteraceae</taxon>
        <taxon>Halonatronomonas</taxon>
    </lineage>
</organism>
<keyword evidence="3" id="KW-1003">Cell membrane</keyword>
<keyword evidence="5 8" id="KW-1133">Transmembrane helix</keyword>
<sequence length="213" mass="23757">MADNYADTYEEELVNAVLHGIGLGMAIAATGVLVVMANLYGELRQIVSYSIYGTTLIILYLASTLYHSFPYGKAKYVFRIIDHSAIYLLIAGTYTPITLATLDGLWSRSVFIVVWAIAVLGIALNIICFEKVKKVSLVLYLVMGWLSILVIRDLIYNLPTASLIFLFIGGLSYTVGTIFYVKKGLKYNHAIWHIFVLGGSIFHFFTVFYNLLG</sequence>
<feature type="transmembrane region" description="Helical" evidence="8">
    <location>
        <begin position="76"/>
        <end position="97"/>
    </location>
</feature>
<dbReference type="Pfam" id="PF03006">
    <property type="entry name" value="HlyIII"/>
    <property type="match status" value="1"/>
</dbReference>
<feature type="transmembrane region" description="Helical" evidence="8">
    <location>
        <begin position="135"/>
        <end position="155"/>
    </location>
</feature>
<keyword evidence="7" id="KW-0862">Zinc</keyword>
<dbReference type="InterPro" id="IPR005744">
    <property type="entry name" value="Hy-lIII"/>
</dbReference>